<comment type="caution">
    <text evidence="2">The sequence shown here is derived from an EMBL/GenBank/DDBJ whole genome shotgun (WGS) entry which is preliminary data.</text>
</comment>
<dbReference type="AlphaFoldDB" id="A0A4U1FFU4"/>
<accession>A0A4U1FFU4</accession>
<reference evidence="3" key="1">
    <citation type="journal article" date="2019" name="IScience">
        <title>Narwhal Genome Reveals Long-Term Low Genetic Diversity despite Current Large Abundance Size.</title>
        <authorList>
            <person name="Westbury M.V."/>
            <person name="Petersen B."/>
            <person name="Garde E."/>
            <person name="Heide-Jorgensen M.P."/>
            <person name="Lorenzen E.D."/>
        </authorList>
    </citation>
    <scope>NUCLEOTIDE SEQUENCE [LARGE SCALE GENOMIC DNA]</scope>
</reference>
<organism evidence="2 3">
    <name type="scientific">Monodon monoceros</name>
    <name type="common">Narwhal</name>
    <name type="synonym">Ceratodon monodon</name>
    <dbReference type="NCBI Taxonomy" id="40151"/>
    <lineage>
        <taxon>Eukaryota</taxon>
        <taxon>Metazoa</taxon>
        <taxon>Chordata</taxon>
        <taxon>Craniata</taxon>
        <taxon>Vertebrata</taxon>
        <taxon>Euteleostomi</taxon>
        <taxon>Mammalia</taxon>
        <taxon>Eutheria</taxon>
        <taxon>Laurasiatheria</taxon>
        <taxon>Artiodactyla</taxon>
        <taxon>Whippomorpha</taxon>
        <taxon>Cetacea</taxon>
        <taxon>Odontoceti</taxon>
        <taxon>Monodontidae</taxon>
        <taxon>Monodon</taxon>
    </lineage>
</organism>
<dbReference type="Proteomes" id="UP000308365">
    <property type="component" value="Unassembled WGS sequence"/>
</dbReference>
<name>A0A4U1FFU4_MONMO</name>
<protein>
    <submittedName>
        <fullName evidence="2">Uncharacterized protein</fullName>
    </submittedName>
</protein>
<dbReference type="EMBL" id="RWIC01000167">
    <property type="protein sequence ID" value="TKC48327.1"/>
    <property type="molecule type" value="Genomic_DNA"/>
</dbReference>
<evidence type="ECO:0000313" key="3">
    <source>
        <dbReference type="Proteomes" id="UP000308365"/>
    </source>
</evidence>
<gene>
    <name evidence="2" type="ORF">EI555_014569</name>
</gene>
<evidence type="ECO:0000256" key="1">
    <source>
        <dbReference type="SAM" id="MobiDB-lite"/>
    </source>
</evidence>
<sequence>MRNASPGGAIPPSRPETQADFRSGKWLQDCAGGDARDSRQTPRTRMGSRHRTCSWEEVVVPCASDNDSGSVDLQLSNLEDIKKGPSSLELTDSDIPGLPWESLTDTFRHLTHQGPLGEVIVERLIPSILEFFNAELYLMMKPQSFIPSHIVDTVHMPNVSIVTLSQIIGTMQIQ</sequence>
<evidence type="ECO:0000313" key="2">
    <source>
        <dbReference type="EMBL" id="TKC48327.1"/>
    </source>
</evidence>
<feature type="region of interest" description="Disordered" evidence="1">
    <location>
        <begin position="1"/>
        <end position="50"/>
    </location>
</feature>
<proteinExistence type="predicted"/>